<dbReference type="InterPro" id="IPR004358">
    <property type="entry name" value="Sig_transdc_His_kin-like_C"/>
</dbReference>
<dbReference type="EMBL" id="CP038267">
    <property type="protein sequence ID" value="QBR93262.1"/>
    <property type="molecule type" value="Genomic_DNA"/>
</dbReference>
<dbReference type="SUPFAM" id="SSF47384">
    <property type="entry name" value="Homodimeric domain of signal transducing histidine kinase"/>
    <property type="match status" value="1"/>
</dbReference>
<dbReference type="PANTHER" id="PTHR43711:SF1">
    <property type="entry name" value="HISTIDINE KINASE 1"/>
    <property type="match status" value="1"/>
</dbReference>
<sequence>MRRGGTLRSRGSHVSRQVINPAAVGDSAPDQEFRAPLQLIAEGVREIVGFRYASISVVRTARDGTEELEVIADAGDDDSSEIIIGRRTALADLLAEIEQAEVWGQFRFLPAEMLTSDSVADTYGWVVPDMEVIDAPDAWHPMDLLVALLHDDQGVLRGTLAIDVPENGRRPGPEQRRLLERFAVQAARSVVTTLEREQLTEQVRLADTARNVVRRASAQRGLTRILADCQEGLVEGFRSQGSWIQTFDEDGTGSGAIYSSNGAVIELPEELVELAELAARAAWSDQTTVVVAGDQPAPDLISPDDQRRIVGFLDTIGVTSLLFVPLGAGSECLGNLVLTREPGAPDWTELDRTAALDIGHDLGRVILNARTFEREHQLVVELRALDTYKGQLIATVSHELKNPIAAIAGYLELLEAAPELSPASRTAVDAMGRGTTRLGRVVNDLLLLSKVGDPDHAIIPAPVDLRRVVVEVVDLIAVQARQKQITLTTDLPDEDVAACGDTWELDRVVTNLLSNAVKYTPSGRTVGVRLWREGDEVRVAVTDEGLGISPADLDHLYDEFFRSTNPEAVREPGTGLGLAIVKRIVDRHRGRIEVESELGVGSTFTVSVPAH</sequence>
<dbReference type="SMART" id="SM00388">
    <property type="entry name" value="HisKA"/>
    <property type="match status" value="1"/>
</dbReference>
<evidence type="ECO:0000256" key="3">
    <source>
        <dbReference type="ARBA" id="ARBA00012438"/>
    </source>
</evidence>
<dbReference type="OrthoDB" id="9757990at2"/>
<dbReference type="PROSITE" id="PS50109">
    <property type="entry name" value="HIS_KIN"/>
    <property type="match status" value="1"/>
</dbReference>
<evidence type="ECO:0000313" key="9">
    <source>
        <dbReference type="EMBL" id="QBR93262.1"/>
    </source>
</evidence>
<keyword evidence="4" id="KW-0597">Phosphoprotein</keyword>
<dbReference type="GO" id="GO:0005886">
    <property type="term" value="C:plasma membrane"/>
    <property type="evidence" value="ECO:0007669"/>
    <property type="project" value="UniProtKB-SubCell"/>
</dbReference>
<dbReference type="FunFam" id="3.30.565.10:FF:000006">
    <property type="entry name" value="Sensor histidine kinase WalK"/>
    <property type="match status" value="1"/>
</dbReference>
<evidence type="ECO:0000259" key="8">
    <source>
        <dbReference type="PROSITE" id="PS50109"/>
    </source>
</evidence>
<accession>A0A4V1BE37</accession>
<dbReference type="Gene3D" id="1.10.287.130">
    <property type="match status" value="1"/>
</dbReference>
<evidence type="ECO:0000256" key="2">
    <source>
        <dbReference type="ARBA" id="ARBA00004236"/>
    </source>
</evidence>
<dbReference type="SUPFAM" id="SSF55874">
    <property type="entry name" value="ATPase domain of HSP90 chaperone/DNA topoisomerase II/histidine kinase"/>
    <property type="match status" value="1"/>
</dbReference>
<dbReference type="InterPro" id="IPR003661">
    <property type="entry name" value="HisK_dim/P_dom"/>
</dbReference>
<dbReference type="AlphaFoldDB" id="A0A4V1BE37"/>
<dbReference type="Proteomes" id="UP000294894">
    <property type="component" value="Chromosome"/>
</dbReference>
<dbReference type="InterPro" id="IPR050736">
    <property type="entry name" value="Sensor_HK_Regulatory"/>
</dbReference>
<dbReference type="EC" id="2.7.13.3" evidence="3"/>
<dbReference type="SMART" id="SM00065">
    <property type="entry name" value="GAF"/>
    <property type="match status" value="2"/>
</dbReference>
<feature type="domain" description="Histidine kinase" evidence="8">
    <location>
        <begin position="395"/>
        <end position="611"/>
    </location>
</feature>
<gene>
    <name evidence="9" type="ORF">EXE57_14065</name>
</gene>
<dbReference type="InterPro" id="IPR005467">
    <property type="entry name" value="His_kinase_dom"/>
</dbReference>
<name>A0A4V1BE37_9ACTN</name>
<comment type="subcellular location">
    <subcellularLocation>
        <location evidence="2">Cell membrane</location>
    </subcellularLocation>
</comment>
<dbReference type="InterPro" id="IPR036890">
    <property type="entry name" value="HATPase_C_sf"/>
</dbReference>
<dbReference type="Pfam" id="PF00512">
    <property type="entry name" value="HisKA"/>
    <property type="match status" value="1"/>
</dbReference>
<dbReference type="PRINTS" id="PR00344">
    <property type="entry name" value="BCTRLSENSOR"/>
</dbReference>
<dbReference type="CDD" id="cd00082">
    <property type="entry name" value="HisKA"/>
    <property type="match status" value="1"/>
</dbReference>
<evidence type="ECO:0000256" key="7">
    <source>
        <dbReference type="ARBA" id="ARBA00023012"/>
    </source>
</evidence>
<keyword evidence="7" id="KW-0902">Two-component regulatory system</keyword>
<dbReference type="SUPFAM" id="SSF55781">
    <property type="entry name" value="GAF domain-like"/>
    <property type="match status" value="2"/>
</dbReference>
<dbReference type="Gene3D" id="3.30.565.10">
    <property type="entry name" value="Histidine kinase-like ATPase, C-terminal domain"/>
    <property type="match status" value="1"/>
</dbReference>
<organism evidence="9 10">
    <name type="scientific">Nocardioides euryhalodurans</name>
    <dbReference type="NCBI Taxonomy" id="2518370"/>
    <lineage>
        <taxon>Bacteria</taxon>
        <taxon>Bacillati</taxon>
        <taxon>Actinomycetota</taxon>
        <taxon>Actinomycetes</taxon>
        <taxon>Propionibacteriales</taxon>
        <taxon>Nocardioidaceae</taxon>
        <taxon>Nocardioides</taxon>
    </lineage>
</organism>
<keyword evidence="6" id="KW-0418">Kinase</keyword>
<dbReference type="InterPro" id="IPR003018">
    <property type="entry name" value="GAF"/>
</dbReference>
<evidence type="ECO:0000256" key="4">
    <source>
        <dbReference type="ARBA" id="ARBA00022553"/>
    </source>
</evidence>
<evidence type="ECO:0000256" key="5">
    <source>
        <dbReference type="ARBA" id="ARBA00022679"/>
    </source>
</evidence>
<proteinExistence type="predicted"/>
<dbReference type="SMART" id="SM00387">
    <property type="entry name" value="HATPase_c"/>
    <property type="match status" value="1"/>
</dbReference>
<dbReference type="InterPro" id="IPR036097">
    <property type="entry name" value="HisK_dim/P_sf"/>
</dbReference>
<dbReference type="InterPro" id="IPR029016">
    <property type="entry name" value="GAF-like_dom_sf"/>
</dbReference>
<dbReference type="Gene3D" id="3.30.450.40">
    <property type="match status" value="2"/>
</dbReference>
<dbReference type="GO" id="GO:0000155">
    <property type="term" value="F:phosphorelay sensor kinase activity"/>
    <property type="evidence" value="ECO:0007669"/>
    <property type="project" value="InterPro"/>
</dbReference>
<keyword evidence="5" id="KW-0808">Transferase</keyword>
<keyword evidence="10" id="KW-1185">Reference proteome</keyword>
<evidence type="ECO:0000313" key="10">
    <source>
        <dbReference type="Proteomes" id="UP000294894"/>
    </source>
</evidence>
<comment type="catalytic activity">
    <reaction evidence="1">
        <text>ATP + protein L-histidine = ADP + protein N-phospho-L-histidine.</text>
        <dbReference type="EC" id="2.7.13.3"/>
    </reaction>
</comment>
<evidence type="ECO:0000256" key="1">
    <source>
        <dbReference type="ARBA" id="ARBA00000085"/>
    </source>
</evidence>
<dbReference type="PANTHER" id="PTHR43711">
    <property type="entry name" value="TWO-COMPONENT HISTIDINE KINASE"/>
    <property type="match status" value="1"/>
</dbReference>
<protein>
    <recommendedName>
        <fullName evidence="3">histidine kinase</fullName>
        <ecNumber evidence="3">2.7.13.3</ecNumber>
    </recommendedName>
</protein>
<dbReference type="InterPro" id="IPR003594">
    <property type="entry name" value="HATPase_dom"/>
</dbReference>
<dbReference type="KEGG" id="noy:EXE57_14065"/>
<dbReference type="Pfam" id="PF02518">
    <property type="entry name" value="HATPase_c"/>
    <property type="match status" value="1"/>
</dbReference>
<evidence type="ECO:0000256" key="6">
    <source>
        <dbReference type="ARBA" id="ARBA00022777"/>
    </source>
</evidence>
<reference evidence="9 10" key="1">
    <citation type="submission" date="2019-03" db="EMBL/GenBank/DDBJ databases">
        <title>Three New Species of Nocardioides, Nocardioides euryhalodurans sp. nov., Nocardioides seonyuensis sp. nov. and Nocardioides eburneoflavus sp. nov., Iolated from Soil.</title>
        <authorList>
            <person name="Roh S.G."/>
            <person name="Lee C."/>
            <person name="Kim M.-K."/>
            <person name="Kim S.B."/>
        </authorList>
    </citation>
    <scope>NUCLEOTIDE SEQUENCE [LARGE SCALE GENOMIC DNA]</scope>
    <source>
        <strain evidence="9 10">MMS17-SY117</strain>
    </source>
</reference>